<evidence type="ECO:0000313" key="2">
    <source>
        <dbReference type="EMBL" id="GDY50021.1"/>
    </source>
</evidence>
<keyword evidence="1" id="KW-0472">Membrane</keyword>
<organism evidence="2 3">
    <name type="scientific">Streptomyces violaceusniger</name>
    <dbReference type="NCBI Taxonomy" id="68280"/>
    <lineage>
        <taxon>Bacteria</taxon>
        <taxon>Bacillati</taxon>
        <taxon>Actinomycetota</taxon>
        <taxon>Actinomycetes</taxon>
        <taxon>Kitasatosporales</taxon>
        <taxon>Streptomycetaceae</taxon>
        <taxon>Streptomyces</taxon>
        <taxon>Streptomyces violaceusniger group</taxon>
    </lineage>
</organism>
<feature type="transmembrane region" description="Helical" evidence="1">
    <location>
        <begin position="179"/>
        <end position="197"/>
    </location>
</feature>
<accession>A0A4D4KLG6</accession>
<feature type="transmembrane region" description="Helical" evidence="1">
    <location>
        <begin position="141"/>
        <end position="159"/>
    </location>
</feature>
<feature type="transmembrane region" description="Helical" evidence="1">
    <location>
        <begin position="249"/>
        <end position="267"/>
    </location>
</feature>
<feature type="transmembrane region" description="Helical" evidence="1">
    <location>
        <begin position="24"/>
        <end position="44"/>
    </location>
</feature>
<feature type="transmembrane region" description="Helical" evidence="1">
    <location>
        <begin position="348"/>
        <end position="373"/>
    </location>
</feature>
<dbReference type="Proteomes" id="UP000301309">
    <property type="component" value="Unassembled WGS sequence"/>
</dbReference>
<feature type="transmembrane region" description="Helical" evidence="1">
    <location>
        <begin position="279"/>
        <end position="304"/>
    </location>
</feature>
<dbReference type="InterPro" id="IPR023296">
    <property type="entry name" value="Glyco_hydro_beta-prop_sf"/>
</dbReference>
<keyword evidence="1" id="KW-1133">Transmembrane helix</keyword>
<dbReference type="SUPFAM" id="SSF75005">
    <property type="entry name" value="Arabinanase/levansucrase/invertase"/>
    <property type="match status" value="1"/>
</dbReference>
<keyword evidence="3" id="KW-1185">Reference proteome</keyword>
<keyword evidence="1" id="KW-0812">Transmembrane</keyword>
<name>A0A4D4KLG6_STRVO</name>
<evidence type="ECO:0000256" key="1">
    <source>
        <dbReference type="SAM" id="Phobius"/>
    </source>
</evidence>
<reference evidence="2 3" key="1">
    <citation type="journal article" date="2020" name="Int. J. Syst. Evol. Microbiol.">
        <title>Reclassification of Streptomyces castelarensis and Streptomyces sporoclivatus as later heterotypic synonyms of Streptomyces antimycoticus.</title>
        <authorList>
            <person name="Komaki H."/>
            <person name="Tamura T."/>
        </authorList>
    </citation>
    <scope>NUCLEOTIDE SEQUENCE [LARGE SCALE GENOMIC DNA]</scope>
    <source>
        <strain evidence="2 3">NBRC 13459</strain>
    </source>
</reference>
<feature type="transmembrane region" description="Helical" evidence="1">
    <location>
        <begin position="324"/>
        <end position="341"/>
    </location>
</feature>
<evidence type="ECO:0000313" key="3">
    <source>
        <dbReference type="Proteomes" id="UP000301309"/>
    </source>
</evidence>
<feature type="transmembrane region" description="Helical" evidence="1">
    <location>
        <begin position="56"/>
        <end position="74"/>
    </location>
</feature>
<dbReference type="EMBL" id="BJHW01000001">
    <property type="protein sequence ID" value="GDY50021.1"/>
    <property type="molecule type" value="Genomic_DNA"/>
</dbReference>
<protein>
    <submittedName>
        <fullName evidence="2">Uncharacterized protein</fullName>
    </submittedName>
</protein>
<proteinExistence type="predicted"/>
<feature type="transmembrane region" description="Helical" evidence="1">
    <location>
        <begin position="100"/>
        <end position="129"/>
    </location>
</feature>
<comment type="caution">
    <text evidence="2">The sequence shown here is derived from an EMBL/GenBank/DDBJ whole genome shotgun (WGS) entry which is preliminary data.</text>
</comment>
<dbReference type="AlphaFoldDB" id="A0A4D4KLG6"/>
<dbReference type="Gene3D" id="2.115.10.20">
    <property type="entry name" value="Glycosyl hydrolase domain, family 43"/>
    <property type="match status" value="2"/>
</dbReference>
<gene>
    <name evidence="2" type="ORF">SVIO_006440</name>
</gene>
<sequence length="780" mass="83471">MGVVILLLMAAGVAAMLTRRLPTAFALVLLAVAIAFAAGAPLTGQNSVLDTVLQEGAPALAATMTAILLGSWLGKLLEETGIAATLVRKIVEFGGDRPEFVALGVLAVSALVGTVTGSAPAAMLAGLIGIPAMIAVGIPKVTAAGTILMGIAVGVPFELPVWQFFSTALELPVDTVRGFMVKLFPFALVAAVAYVLVESRRRGVEHTWSLTSLEGRPTSRGRRQLLGDAPWYALLTPVVPLVLALGFELAIIPSLLAGVLYALVTTTRPREMNRRLLRTLYGGFEVAAPPITLFVAIGILLAAVKLPGAVDALEPLVKAVSPQNAVLFVLVFTVLVPLCLYRGPLNVFGLGAGIAGVLIATGIYPATAVLGMATSYNQVFGVADPTSTQTVWAAQYAGVSPQQVMVRTLPYVWVVALGACVSPPRPISDVSSLLRPFISNRPQEPIMQEPQSGPDRRMFLRATAVTGAALTLGGLSTQTASAAPGGFPDYTYVRTLLTPSQLKYNPTGEIIFPTVRGVYDKLASPLGRYYLYYAPHDAPGGICLAYGNSLEGPFTEYPANPIVSNKWAPHYSVSHVSSPHVLWREDVKEFWLYFHGENTTTRLARSRDGVHFTYDKVVLSTSMMPSGTTETSYARVFRYDLPSRGARYVMLFMLNNTTNHRDICWGWSADGRTWTFDQTPLVRHSDVGAVNIGGPHLLTRNGSAYVVYNKDKESGGDLMITEVGADFSLRRHLGVFYNSRSGPPENGRSAAPSFGTDRGVPYMIYEAGERLQGSIAVARG</sequence>